<dbReference type="EMBL" id="OZ034816">
    <property type="protein sequence ID" value="CAL1376336.1"/>
    <property type="molecule type" value="Genomic_DNA"/>
</dbReference>
<organism evidence="1 2">
    <name type="scientific">Linum trigynum</name>
    <dbReference type="NCBI Taxonomy" id="586398"/>
    <lineage>
        <taxon>Eukaryota</taxon>
        <taxon>Viridiplantae</taxon>
        <taxon>Streptophyta</taxon>
        <taxon>Embryophyta</taxon>
        <taxon>Tracheophyta</taxon>
        <taxon>Spermatophyta</taxon>
        <taxon>Magnoliopsida</taxon>
        <taxon>eudicotyledons</taxon>
        <taxon>Gunneridae</taxon>
        <taxon>Pentapetalae</taxon>
        <taxon>rosids</taxon>
        <taxon>fabids</taxon>
        <taxon>Malpighiales</taxon>
        <taxon>Linaceae</taxon>
        <taxon>Linum</taxon>
    </lineage>
</organism>
<sequence>MGVLVRSEEVWEADALKDFDAQSAFKKFCLPKMRQTRFVPSRTSASTLKPQWRVINTLVAHSLYPRYMCANKITMRALLAFTSNADQFSQIHLGSVLATSFSRAISGSRCYATSMGPFIIHLAQRFNFNLECCKNEGHSMGFGEDTLRAMKLLRFFGPFRYIEGLSLPPGVPPQEQPPTRAPGRH</sequence>
<keyword evidence="2" id="KW-1185">Reference proteome</keyword>
<reference evidence="1 2" key="1">
    <citation type="submission" date="2024-04" db="EMBL/GenBank/DDBJ databases">
        <authorList>
            <person name="Fracassetti M."/>
        </authorList>
    </citation>
    <scope>NUCLEOTIDE SEQUENCE [LARGE SCALE GENOMIC DNA]</scope>
</reference>
<name>A0AAV2DRU1_9ROSI</name>
<evidence type="ECO:0000313" key="1">
    <source>
        <dbReference type="EMBL" id="CAL1376336.1"/>
    </source>
</evidence>
<dbReference type="AlphaFoldDB" id="A0AAV2DRU1"/>
<accession>A0AAV2DRU1</accession>
<evidence type="ECO:0000313" key="2">
    <source>
        <dbReference type="Proteomes" id="UP001497516"/>
    </source>
</evidence>
<gene>
    <name evidence="1" type="ORF">LTRI10_LOCUS18072</name>
</gene>
<proteinExistence type="predicted"/>
<protein>
    <submittedName>
        <fullName evidence="1">Uncharacterized protein</fullName>
    </submittedName>
</protein>
<dbReference type="Proteomes" id="UP001497516">
    <property type="component" value="Chromosome 3"/>
</dbReference>